<feature type="transmembrane region" description="Helical" evidence="7">
    <location>
        <begin position="290"/>
        <end position="312"/>
    </location>
</feature>
<sequence length="351" mass="39072">MPIGNSGVKEGHHTSENDKMKSKCMEDDRPFYMRNKFKKLKRTFHQHILCNCHIERYGMTNDNNPSNCVNNSPISIKPSMDRLPKCSITDFYYLLRLFISELIGTGTLCFVAVLYSFPPTTNPVSDCIIVFFTFSWIVWIFGPISGAQINPIVTIAFFITRKITIIHTILFIISQLVGAILGAFIARSLLPNDLSQLNKIGLVMKNPLISQGNAVGFELFGGFAIVLAILATTDEFRPNIWTAGLFTSLPFQMGVVHALLVGILARYSGAGLNPARCLGTAVVANDFTDLWVYLVGPLCGSLIAVILYEVVLSHGVSLHRLKAWLTSPNFDRNVDYTSRNEVFSTRNIHCV</sequence>
<feature type="transmembrane region" description="Helical" evidence="7">
    <location>
        <begin position="129"/>
        <end position="157"/>
    </location>
</feature>
<dbReference type="InterPro" id="IPR023271">
    <property type="entry name" value="Aquaporin-like"/>
</dbReference>
<evidence type="ECO:0000256" key="6">
    <source>
        <dbReference type="SAM" id="MobiDB-lite"/>
    </source>
</evidence>
<comment type="similarity">
    <text evidence="5">Belongs to the MIP/aquaporin (TC 1.A.8) family.</text>
</comment>
<dbReference type="InterPro" id="IPR000425">
    <property type="entry name" value="MIP"/>
</dbReference>
<dbReference type="InterPro" id="IPR034294">
    <property type="entry name" value="Aquaporin_transptr"/>
</dbReference>
<reference evidence="8" key="1">
    <citation type="journal article" date="2012" name="Nat. Genet.">
        <title>Whole-genome sequence of Schistosoma haematobium.</title>
        <authorList>
            <person name="Young N.D."/>
            <person name="Jex A.R."/>
            <person name="Li B."/>
            <person name="Liu S."/>
            <person name="Yang L."/>
            <person name="Xiong Z."/>
            <person name="Li Y."/>
            <person name="Cantacessi C."/>
            <person name="Hall R.S."/>
            <person name="Xu X."/>
            <person name="Chen F."/>
            <person name="Wu X."/>
            <person name="Zerlotini A."/>
            <person name="Oliveira G."/>
            <person name="Hofmann A."/>
            <person name="Zhang G."/>
            <person name="Fang X."/>
            <person name="Kang Y."/>
            <person name="Campbell B.E."/>
            <person name="Loukas A."/>
            <person name="Ranganathan S."/>
            <person name="Rollinson D."/>
            <person name="Rinaldi G."/>
            <person name="Brindley P.J."/>
            <person name="Yang H."/>
            <person name="Wang J."/>
            <person name="Wang J."/>
            <person name="Gasser R.B."/>
        </authorList>
    </citation>
    <scope>NUCLEOTIDE SEQUENCE [LARGE SCALE GENOMIC DNA]</scope>
</reference>
<proteinExistence type="inferred from homology"/>
<comment type="subcellular location">
    <subcellularLocation>
        <location evidence="1">Membrane</location>
        <topology evidence="1">Multi-pass membrane protein</topology>
    </subcellularLocation>
</comment>
<protein>
    <submittedName>
        <fullName evidence="8">Aquaporin-1</fullName>
    </submittedName>
</protein>
<keyword evidence="5" id="KW-0813">Transport</keyword>
<feature type="transmembrane region" description="Helical" evidence="7">
    <location>
        <begin position="210"/>
        <end position="231"/>
    </location>
</feature>
<gene>
    <name evidence="8" type="ORF">MS3_06238</name>
</gene>
<dbReference type="GO" id="GO:0005886">
    <property type="term" value="C:plasma membrane"/>
    <property type="evidence" value="ECO:0007669"/>
    <property type="project" value="TreeGrafter"/>
</dbReference>
<name>A0A094ZXH9_SCHHA</name>
<keyword evidence="4 7" id="KW-0472">Membrane</keyword>
<dbReference type="Pfam" id="PF00230">
    <property type="entry name" value="MIP"/>
    <property type="match status" value="1"/>
</dbReference>
<dbReference type="EMBL" id="KL250940">
    <property type="protein sequence ID" value="KGB37879.1"/>
    <property type="molecule type" value="Genomic_DNA"/>
</dbReference>
<dbReference type="GO" id="GO:0015250">
    <property type="term" value="F:water channel activity"/>
    <property type="evidence" value="ECO:0007669"/>
    <property type="project" value="TreeGrafter"/>
</dbReference>
<dbReference type="STRING" id="6185.A0A094ZXH9"/>
<evidence type="ECO:0000313" key="8">
    <source>
        <dbReference type="EMBL" id="KGB37879.1"/>
    </source>
</evidence>
<evidence type="ECO:0000256" key="1">
    <source>
        <dbReference type="ARBA" id="ARBA00004141"/>
    </source>
</evidence>
<evidence type="ECO:0000256" key="3">
    <source>
        <dbReference type="ARBA" id="ARBA00022989"/>
    </source>
</evidence>
<evidence type="ECO:0000256" key="4">
    <source>
        <dbReference type="ARBA" id="ARBA00023136"/>
    </source>
</evidence>
<dbReference type="PANTHER" id="PTHR19139:SF290">
    <property type="entry name" value="AQUAPORIN"/>
    <property type="match status" value="1"/>
</dbReference>
<feature type="transmembrane region" description="Helical" evidence="7">
    <location>
        <begin position="91"/>
        <end position="117"/>
    </location>
</feature>
<dbReference type="PRINTS" id="PR00783">
    <property type="entry name" value="MINTRINSICP"/>
</dbReference>
<feature type="region of interest" description="Disordered" evidence="6">
    <location>
        <begin position="1"/>
        <end position="21"/>
    </location>
</feature>
<dbReference type="SUPFAM" id="SSF81338">
    <property type="entry name" value="Aquaporin-like"/>
    <property type="match status" value="1"/>
</dbReference>
<feature type="transmembrane region" description="Helical" evidence="7">
    <location>
        <begin position="243"/>
        <end position="265"/>
    </location>
</feature>
<dbReference type="Gene3D" id="1.20.1080.10">
    <property type="entry name" value="Glycerol uptake facilitator protein"/>
    <property type="match status" value="1"/>
</dbReference>
<keyword evidence="2 5" id="KW-0812">Transmembrane</keyword>
<evidence type="ECO:0000256" key="2">
    <source>
        <dbReference type="ARBA" id="ARBA00022692"/>
    </source>
</evidence>
<accession>A0A094ZXH9</accession>
<organism evidence="8">
    <name type="scientific">Schistosoma haematobium</name>
    <name type="common">Blood fluke</name>
    <dbReference type="NCBI Taxonomy" id="6185"/>
    <lineage>
        <taxon>Eukaryota</taxon>
        <taxon>Metazoa</taxon>
        <taxon>Spiralia</taxon>
        <taxon>Lophotrochozoa</taxon>
        <taxon>Platyhelminthes</taxon>
        <taxon>Trematoda</taxon>
        <taxon>Digenea</taxon>
        <taxon>Strigeidida</taxon>
        <taxon>Schistosomatoidea</taxon>
        <taxon>Schistosomatidae</taxon>
        <taxon>Schistosoma</taxon>
    </lineage>
</organism>
<keyword evidence="3 7" id="KW-1133">Transmembrane helix</keyword>
<dbReference type="PANTHER" id="PTHR19139">
    <property type="entry name" value="AQUAPORIN TRANSPORTER"/>
    <property type="match status" value="1"/>
</dbReference>
<feature type="compositionally biased region" description="Basic and acidic residues" evidence="6">
    <location>
        <begin position="9"/>
        <end position="21"/>
    </location>
</feature>
<feature type="transmembrane region" description="Helical" evidence="7">
    <location>
        <begin position="169"/>
        <end position="190"/>
    </location>
</feature>
<evidence type="ECO:0000256" key="5">
    <source>
        <dbReference type="RuleBase" id="RU000477"/>
    </source>
</evidence>
<evidence type="ECO:0000256" key="7">
    <source>
        <dbReference type="SAM" id="Phobius"/>
    </source>
</evidence>
<dbReference type="AlphaFoldDB" id="A0A094ZXH9"/>